<dbReference type="Proteomes" id="UP000186040">
    <property type="component" value="Unassembled WGS sequence"/>
</dbReference>
<evidence type="ECO:0000313" key="3">
    <source>
        <dbReference type="Proteomes" id="UP000186040"/>
    </source>
</evidence>
<dbReference type="Gene3D" id="1.10.3290.10">
    <property type="entry name" value="Fido-like domain"/>
    <property type="match status" value="1"/>
</dbReference>
<evidence type="ECO:0000313" key="2">
    <source>
        <dbReference type="EMBL" id="OLR92688.1"/>
    </source>
</evidence>
<proteinExistence type="predicted"/>
<organism evidence="2 3">
    <name type="scientific">Actinokineospora bangkokensis</name>
    <dbReference type="NCBI Taxonomy" id="1193682"/>
    <lineage>
        <taxon>Bacteria</taxon>
        <taxon>Bacillati</taxon>
        <taxon>Actinomycetota</taxon>
        <taxon>Actinomycetes</taxon>
        <taxon>Pseudonocardiales</taxon>
        <taxon>Pseudonocardiaceae</taxon>
        <taxon>Actinokineospora</taxon>
    </lineage>
</organism>
<accession>A0A1Q9LKY4</accession>
<dbReference type="InterPro" id="IPR036597">
    <property type="entry name" value="Fido-like_dom_sf"/>
</dbReference>
<protein>
    <recommendedName>
        <fullName evidence="1">Fido domain-containing protein</fullName>
    </recommendedName>
</protein>
<dbReference type="STRING" id="1193682.BJP25_21945"/>
<dbReference type="AlphaFoldDB" id="A0A1Q9LKY4"/>
<dbReference type="InterPro" id="IPR003812">
    <property type="entry name" value="Fido"/>
</dbReference>
<dbReference type="EMBL" id="MKQR01000016">
    <property type="protein sequence ID" value="OLR92688.1"/>
    <property type="molecule type" value="Genomic_DNA"/>
</dbReference>
<keyword evidence="3" id="KW-1185">Reference proteome</keyword>
<gene>
    <name evidence="2" type="ORF">BJP25_21945</name>
</gene>
<comment type="caution">
    <text evidence="2">The sequence shown here is derived from an EMBL/GenBank/DDBJ whole genome shotgun (WGS) entry which is preliminary data.</text>
</comment>
<dbReference type="PROSITE" id="PS51459">
    <property type="entry name" value="FIDO"/>
    <property type="match status" value="1"/>
</dbReference>
<reference evidence="2 3" key="1">
    <citation type="submission" date="2016-10" db="EMBL/GenBank/DDBJ databases">
        <title>The Draft Genome Sequence of Actinokineospora bangkokensis 44EHWT reveals the biosynthetic pathway of antifungal compounds Thailandins with unusual extender unit butylmalonyl-CoA.</title>
        <authorList>
            <person name="Greule A."/>
            <person name="Intra B."/>
            <person name="Flemming S."/>
            <person name="Rommel M.G."/>
            <person name="Panbangred W."/>
            <person name="Bechthold A."/>
        </authorList>
    </citation>
    <scope>NUCLEOTIDE SEQUENCE [LARGE SCALE GENOMIC DNA]</scope>
    <source>
        <strain evidence="2 3">44EHW</strain>
    </source>
</reference>
<evidence type="ECO:0000259" key="1">
    <source>
        <dbReference type="PROSITE" id="PS51459"/>
    </source>
</evidence>
<dbReference type="SUPFAM" id="SSF140931">
    <property type="entry name" value="Fic-like"/>
    <property type="match status" value="1"/>
</dbReference>
<sequence length="375" mass="41308">MAAAVPGVPPDVLARGAFVPRPAPVPWLGAATTVEVARAQEVLGRLDQDARRLGGDRSSWPLVRSTQVREVQHSASLDGVQAALQEVLLSQLPHTRSGHRVPEQLAGYLRASATGFAAVAAGEPVDSRLMCRVAAQFAGADVEPDQVWREGYAWLGGPDPREAYLLASPPGPLLRAAAAQFDEWSAAEPMLVVERVALGLYQWETWRPFQFGNGHIARLYVGLQLAASGVLSAQVLPISAWIDRNSDQYAEQIRRVVATGEYEPWIAFVARGVQQLCRQELRLIRRLEQARDDMLRRLSDKDTGMIRRIVADLVLTPVTNNRQIAELHGIDPKYANDLCRRISDRGLLEVVGKYGKTYYSPELLKLMSLTDPADP</sequence>
<feature type="domain" description="Fido" evidence="1">
    <location>
        <begin position="125"/>
        <end position="271"/>
    </location>
</feature>
<name>A0A1Q9LKY4_9PSEU</name>